<gene>
    <name evidence="1" type="ORF">LTS18_004100</name>
</gene>
<evidence type="ECO:0000313" key="1">
    <source>
        <dbReference type="EMBL" id="KAK3062416.1"/>
    </source>
</evidence>
<keyword evidence="2" id="KW-1185">Reference proteome</keyword>
<evidence type="ECO:0000313" key="2">
    <source>
        <dbReference type="Proteomes" id="UP001186974"/>
    </source>
</evidence>
<comment type="caution">
    <text evidence="1">The sequence shown here is derived from an EMBL/GenBank/DDBJ whole genome shotgun (WGS) entry which is preliminary data.</text>
</comment>
<dbReference type="EMBL" id="JAWDJW010007301">
    <property type="protein sequence ID" value="KAK3062416.1"/>
    <property type="molecule type" value="Genomic_DNA"/>
</dbReference>
<protein>
    <submittedName>
        <fullName evidence="1">Uncharacterized protein</fullName>
    </submittedName>
</protein>
<organism evidence="1 2">
    <name type="scientific">Coniosporium uncinatum</name>
    <dbReference type="NCBI Taxonomy" id="93489"/>
    <lineage>
        <taxon>Eukaryota</taxon>
        <taxon>Fungi</taxon>
        <taxon>Dikarya</taxon>
        <taxon>Ascomycota</taxon>
        <taxon>Pezizomycotina</taxon>
        <taxon>Dothideomycetes</taxon>
        <taxon>Dothideomycetes incertae sedis</taxon>
        <taxon>Coniosporium</taxon>
    </lineage>
</organism>
<accession>A0ACC3D5Z9</accession>
<proteinExistence type="predicted"/>
<name>A0ACC3D5Z9_9PEZI</name>
<sequence length="274" mass="30131">MPTNPPSDKPLLTPYPEGTICPISFVQGTLFPYATKELRENLDTLWDSPSFQEYKQAFPDSARASKQAFQSHAEDLTTRDVKAPYLKALQGFLWKKGYEEREYATPLFSDARALISKLPRSVELAIFSSGSIAAQKLLFRHVALDGFDAETGKAAAVHGEGNVGTPLDMQTKVHEYFDTTTAGSKKEKESYAKIAEALGTRPEKVLFLSDVVGEIDAARAAGMAARLVIRKGNAAVSDEDGQRLDAIHDFLELVEAFDKPPYLAVVDEEVEKEA</sequence>
<dbReference type="Proteomes" id="UP001186974">
    <property type="component" value="Unassembled WGS sequence"/>
</dbReference>
<reference evidence="1" key="1">
    <citation type="submission" date="2024-09" db="EMBL/GenBank/DDBJ databases">
        <title>Black Yeasts Isolated from many extreme environments.</title>
        <authorList>
            <person name="Coleine C."/>
            <person name="Stajich J.E."/>
            <person name="Selbmann L."/>
        </authorList>
    </citation>
    <scope>NUCLEOTIDE SEQUENCE</scope>
    <source>
        <strain evidence="1">CCFEE 5737</strain>
    </source>
</reference>